<sequence>APAFADFGGPRYPFPKDLTSNKSYIPEAWKTITSTLEKALSAGPNATIGETPGLSNLTFSLGLFSLEDESVSESQFHYTSPVIQASNGTTKVDENSLYQVASITKVFSVLAGKLNLKPADWDTPLTELFPVIAELAEKLSKEDNAEYIQWDKITPAVLASQQSGIPTNPISLDLLVGYLTKGTNPLEDGFPVFDFETDPLSAVPCEDVYSNITCFFPNLAPRGPNHLPWSGPLYSNNGFILLTAALQNITGKSIPELFAESIYGPLGLESTFTTPIPEAELGRTVFYDPAEVLSPASLTAGSGGVVSSLHDINQFGAGILNSTILPSEETHRWLKPGAHTDRFEFAMGQPWEILRWTHESGAVTDLYTKGGDSGTAGTFLVLVPDYNFGFTILGSSPDLATKIAIVQALGDFISATLLPALEKQAQAEAEHNFAGTYFTSNNGTNSTLILSVNKTEGAAPGLLIDQYLANGVDFQTTEPFYFAPGARLQPTILTSGTGKLGFRVATAADAPGVDKSKTLFSGAGRANFLVGDAIAYGGNSLSQFVIEIDEQGKATGVTPTALRTTLKRAE</sequence>
<dbReference type="Pfam" id="PF00144">
    <property type="entry name" value="Beta-lactamase"/>
    <property type="match status" value="1"/>
</dbReference>
<gene>
    <name evidence="3" type="ORF">BU24DRAFT_314876</name>
</gene>
<dbReference type="InterPro" id="IPR051478">
    <property type="entry name" value="Beta-lactamase-like_AB/R"/>
</dbReference>
<evidence type="ECO:0000259" key="2">
    <source>
        <dbReference type="Pfam" id="PF26335"/>
    </source>
</evidence>
<dbReference type="GeneID" id="54280260"/>
<feature type="non-terminal residue" evidence="3">
    <location>
        <position position="570"/>
    </location>
</feature>
<protein>
    <submittedName>
        <fullName evidence="3">Beta-lactamase/transpeptidase-like protein</fullName>
    </submittedName>
</protein>
<evidence type="ECO:0000259" key="1">
    <source>
        <dbReference type="Pfam" id="PF00144"/>
    </source>
</evidence>
<feature type="domain" description="Beta-lactamase-like ARB-00930-like C-terminal" evidence="2">
    <location>
        <begin position="425"/>
        <end position="569"/>
    </location>
</feature>
<dbReference type="Pfam" id="PF26335">
    <property type="entry name" value="ARB_00930_C"/>
    <property type="match status" value="1"/>
</dbReference>
<dbReference type="Proteomes" id="UP000799778">
    <property type="component" value="Unassembled WGS sequence"/>
</dbReference>
<keyword evidence="4" id="KW-1185">Reference proteome</keyword>
<evidence type="ECO:0000313" key="3">
    <source>
        <dbReference type="EMBL" id="KAF2008689.1"/>
    </source>
</evidence>
<evidence type="ECO:0000313" key="4">
    <source>
        <dbReference type="Proteomes" id="UP000799778"/>
    </source>
</evidence>
<dbReference type="InterPro" id="IPR001466">
    <property type="entry name" value="Beta-lactam-related"/>
</dbReference>
<dbReference type="AlphaFoldDB" id="A0A6A5X6X9"/>
<dbReference type="OrthoDB" id="10250282at2759"/>
<dbReference type="RefSeq" id="XP_033377028.1">
    <property type="nucleotide sequence ID" value="XM_033522863.1"/>
</dbReference>
<dbReference type="EMBL" id="ML978082">
    <property type="protein sequence ID" value="KAF2008689.1"/>
    <property type="molecule type" value="Genomic_DNA"/>
</dbReference>
<reference evidence="3" key="1">
    <citation type="journal article" date="2020" name="Stud. Mycol.">
        <title>101 Dothideomycetes genomes: a test case for predicting lifestyles and emergence of pathogens.</title>
        <authorList>
            <person name="Haridas S."/>
            <person name="Albert R."/>
            <person name="Binder M."/>
            <person name="Bloem J."/>
            <person name="Labutti K."/>
            <person name="Salamov A."/>
            <person name="Andreopoulos B."/>
            <person name="Baker S."/>
            <person name="Barry K."/>
            <person name="Bills G."/>
            <person name="Bluhm B."/>
            <person name="Cannon C."/>
            <person name="Castanera R."/>
            <person name="Culley D."/>
            <person name="Daum C."/>
            <person name="Ezra D."/>
            <person name="Gonzalez J."/>
            <person name="Henrissat B."/>
            <person name="Kuo A."/>
            <person name="Liang C."/>
            <person name="Lipzen A."/>
            <person name="Lutzoni F."/>
            <person name="Magnuson J."/>
            <person name="Mondo S."/>
            <person name="Nolan M."/>
            <person name="Ohm R."/>
            <person name="Pangilinan J."/>
            <person name="Park H.-J."/>
            <person name="Ramirez L."/>
            <person name="Alfaro M."/>
            <person name="Sun H."/>
            <person name="Tritt A."/>
            <person name="Yoshinaga Y."/>
            <person name="Zwiers L.-H."/>
            <person name="Turgeon B."/>
            <person name="Goodwin S."/>
            <person name="Spatafora J."/>
            <person name="Crous P."/>
            <person name="Grigoriev I."/>
        </authorList>
    </citation>
    <scope>NUCLEOTIDE SEQUENCE</scope>
    <source>
        <strain evidence="3">CBS 175.79</strain>
    </source>
</reference>
<dbReference type="PANTHER" id="PTHR22935:SF97">
    <property type="entry name" value="BETA-LACTAMASE-RELATED DOMAIN-CONTAINING PROTEIN"/>
    <property type="match status" value="1"/>
</dbReference>
<dbReference type="InterPro" id="IPR058664">
    <property type="entry name" value="ARB_00930-like_C"/>
</dbReference>
<proteinExistence type="predicted"/>
<accession>A0A6A5X6X9</accession>
<dbReference type="PANTHER" id="PTHR22935">
    <property type="entry name" value="PENICILLIN-BINDING PROTEIN"/>
    <property type="match status" value="1"/>
</dbReference>
<organism evidence="3 4">
    <name type="scientific">Aaosphaeria arxii CBS 175.79</name>
    <dbReference type="NCBI Taxonomy" id="1450172"/>
    <lineage>
        <taxon>Eukaryota</taxon>
        <taxon>Fungi</taxon>
        <taxon>Dikarya</taxon>
        <taxon>Ascomycota</taxon>
        <taxon>Pezizomycotina</taxon>
        <taxon>Dothideomycetes</taxon>
        <taxon>Pleosporomycetidae</taxon>
        <taxon>Pleosporales</taxon>
        <taxon>Pleosporales incertae sedis</taxon>
        <taxon>Aaosphaeria</taxon>
    </lineage>
</organism>
<name>A0A6A5X6X9_9PLEO</name>
<dbReference type="SUPFAM" id="SSF56601">
    <property type="entry name" value="beta-lactamase/transpeptidase-like"/>
    <property type="match status" value="1"/>
</dbReference>
<dbReference type="Gene3D" id="3.40.710.10">
    <property type="entry name" value="DD-peptidase/beta-lactamase superfamily"/>
    <property type="match status" value="1"/>
</dbReference>
<feature type="domain" description="Beta-lactamase-related" evidence="1">
    <location>
        <begin position="87"/>
        <end position="396"/>
    </location>
</feature>
<dbReference type="InterPro" id="IPR012338">
    <property type="entry name" value="Beta-lactam/transpept-like"/>
</dbReference>
<feature type="non-terminal residue" evidence="3">
    <location>
        <position position="1"/>
    </location>
</feature>